<keyword evidence="1" id="KW-0812">Transmembrane</keyword>
<evidence type="ECO:0000256" key="1">
    <source>
        <dbReference type="SAM" id="Phobius"/>
    </source>
</evidence>
<keyword evidence="1" id="KW-1133">Transmembrane helix</keyword>
<evidence type="ECO:0000313" key="2">
    <source>
        <dbReference type="EMBL" id="BCK00332.1"/>
    </source>
</evidence>
<accession>A0A7I8DSX1</accession>
<dbReference type="AlphaFoldDB" id="A0A7I8DSX1"/>
<proteinExistence type="predicted"/>
<dbReference type="KEGG" id="acht:bsdcttw_33720"/>
<dbReference type="RefSeq" id="WP_185256019.1">
    <property type="nucleotide sequence ID" value="NZ_AP023368.1"/>
</dbReference>
<dbReference type="Proteomes" id="UP000515703">
    <property type="component" value="Chromosome"/>
</dbReference>
<keyword evidence="3" id="KW-1185">Reference proteome</keyword>
<organism evidence="2 3">
    <name type="scientific">Anaerocolumna chitinilytica</name>
    <dbReference type="NCBI Taxonomy" id="1727145"/>
    <lineage>
        <taxon>Bacteria</taxon>
        <taxon>Bacillati</taxon>
        <taxon>Bacillota</taxon>
        <taxon>Clostridia</taxon>
        <taxon>Lachnospirales</taxon>
        <taxon>Lachnospiraceae</taxon>
        <taxon>Anaerocolumna</taxon>
    </lineage>
</organism>
<sequence>MATLGVFSLIYLLIVLGILGLVIYALILAIMALRIYISKNQNYRQ</sequence>
<feature type="transmembrane region" description="Helical" evidence="1">
    <location>
        <begin position="6"/>
        <end position="37"/>
    </location>
</feature>
<evidence type="ECO:0000313" key="3">
    <source>
        <dbReference type="Proteomes" id="UP000515703"/>
    </source>
</evidence>
<name>A0A7I8DSX1_9FIRM</name>
<reference evidence="2 3" key="2">
    <citation type="submission" date="2020-08" db="EMBL/GenBank/DDBJ databases">
        <authorList>
            <person name="Ueki A."/>
            <person name="Tonouchi A."/>
        </authorList>
    </citation>
    <scope>NUCLEOTIDE SEQUENCE [LARGE SCALE GENOMIC DNA]</scope>
    <source>
        <strain evidence="2 3">CTTW</strain>
    </source>
</reference>
<reference evidence="2 3" key="1">
    <citation type="submission" date="2020-08" db="EMBL/GenBank/DDBJ databases">
        <title>Draft genome sequencing of an Anaerocolumna strain isolated from anoxic soil subjected to BSD treatment.</title>
        <authorList>
            <person name="Uek A."/>
            <person name="Tonouchi A."/>
        </authorList>
    </citation>
    <scope>NUCLEOTIDE SEQUENCE [LARGE SCALE GENOMIC DNA]</scope>
    <source>
        <strain evidence="2 3">CTTW</strain>
    </source>
</reference>
<gene>
    <name evidence="2" type="ORF">bsdcttw_33720</name>
</gene>
<dbReference type="EMBL" id="AP023368">
    <property type="protein sequence ID" value="BCK00332.1"/>
    <property type="molecule type" value="Genomic_DNA"/>
</dbReference>
<keyword evidence="1" id="KW-0472">Membrane</keyword>
<protein>
    <submittedName>
        <fullName evidence="2">Uncharacterized protein</fullName>
    </submittedName>
</protein>